<keyword evidence="1" id="KW-0805">Transcription regulation</keyword>
<dbReference type="InterPro" id="IPR037171">
    <property type="entry name" value="NagB/RpiA_transferase-like"/>
</dbReference>
<dbReference type="SMART" id="SM00420">
    <property type="entry name" value="HTH_DEOR"/>
    <property type="match status" value="1"/>
</dbReference>
<dbReference type="SUPFAM" id="SSF100950">
    <property type="entry name" value="NagB/RpiA/CoA transferase-like"/>
    <property type="match status" value="1"/>
</dbReference>
<proteinExistence type="predicted"/>
<dbReference type="SMART" id="SM01134">
    <property type="entry name" value="DeoRC"/>
    <property type="match status" value="1"/>
</dbReference>
<evidence type="ECO:0000313" key="5">
    <source>
        <dbReference type="EMBL" id="RDF01168.1"/>
    </source>
</evidence>
<dbReference type="EMBL" id="QEQD01000009">
    <property type="protein sequence ID" value="RDF01168.1"/>
    <property type="molecule type" value="Genomic_DNA"/>
</dbReference>
<dbReference type="PROSITE" id="PS51000">
    <property type="entry name" value="HTH_DEOR_2"/>
    <property type="match status" value="1"/>
</dbReference>
<dbReference type="GO" id="GO:0003677">
    <property type="term" value="F:DNA binding"/>
    <property type="evidence" value="ECO:0007669"/>
    <property type="project" value="UniProtKB-KW"/>
</dbReference>
<gene>
    <name evidence="5" type="ORF">DPV98_08465</name>
</gene>
<dbReference type="InterPro" id="IPR036388">
    <property type="entry name" value="WH-like_DNA-bd_sf"/>
</dbReference>
<dbReference type="InterPro" id="IPR050313">
    <property type="entry name" value="Carb_Metab_HTH_regulators"/>
</dbReference>
<dbReference type="Pfam" id="PF00455">
    <property type="entry name" value="DeoRC"/>
    <property type="match status" value="1"/>
</dbReference>
<dbReference type="STRING" id="735.B0185_04325"/>
<dbReference type="Proteomes" id="UP000253999">
    <property type="component" value="Unassembled WGS sequence"/>
</dbReference>
<dbReference type="Gene3D" id="1.10.10.10">
    <property type="entry name" value="Winged helix-like DNA-binding domain superfamily/Winged helix DNA-binding domain"/>
    <property type="match status" value="1"/>
</dbReference>
<reference evidence="5 6" key="1">
    <citation type="submission" date="2018-05" db="EMBL/GenBank/DDBJ databases">
        <title>Draft Genome Sequences for a Diverse set of 7 Haemophilus Species.</title>
        <authorList>
            <person name="Nichols M."/>
            <person name="Topaz N."/>
            <person name="Wang X."/>
            <person name="Wang X."/>
            <person name="Boxrud D."/>
        </authorList>
    </citation>
    <scope>NUCLEOTIDE SEQUENCE [LARGE SCALE GENOMIC DNA]</scope>
    <source>
        <strain evidence="5 6">C2010039593</strain>
    </source>
</reference>
<dbReference type="SUPFAM" id="SSF46785">
    <property type="entry name" value="Winged helix' DNA-binding domain"/>
    <property type="match status" value="1"/>
</dbReference>
<name>A0A369ZBD4_HAEPH</name>
<evidence type="ECO:0000256" key="2">
    <source>
        <dbReference type="ARBA" id="ARBA00023125"/>
    </source>
</evidence>
<keyword evidence="3" id="KW-0804">Transcription</keyword>
<dbReference type="PRINTS" id="PR00037">
    <property type="entry name" value="HTHLACR"/>
</dbReference>
<dbReference type="PANTHER" id="PTHR30363:SF55">
    <property type="entry name" value="HTH-TYPE TRANSCRIPTIONAL REGULATOR ULAR"/>
    <property type="match status" value="1"/>
</dbReference>
<dbReference type="Gene3D" id="3.40.50.1360">
    <property type="match status" value="1"/>
</dbReference>
<protein>
    <submittedName>
        <fullName evidence="5">HTH-type transcriptional regulator UlaR</fullName>
    </submittedName>
</protein>
<comment type="caution">
    <text evidence="5">The sequence shown here is derived from an EMBL/GenBank/DDBJ whole genome shotgun (WGS) entry which is preliminary data.</text>
</comment>
<dbReference type="GO" id="GO:0003700">
    <property type="term" value="F:DNA-binding transcription factor activity"/>
    <property type="evidence" value="ECO:0007669"/>
    <property type="project" value="InterPro"/>
</dbReference>
<organism evidence="5 6">
    <name type="scientific">Haemophilus parahaemolyticus</name>
    <dbReference type="NCBI Taxonomy" id="735"/>
    <lineage>
        <taxon>Bacteria</taxon>
        <taxon>Pseudomonadati</taxon>
        <taxon>Pseudomonadota</taxon>
        <taxon>Gammaproteobacteria</taxon>
        <taxon>Pasteurellales</taxon>
        <taxon>Pasteurellaceae</taxon>
        <taxon>Haemophilus</taxon>
    </lineage>
</organism>
<dbReference type="PROSITE" id="PS00894">
    <property type="entry name" value="HTH_DEOR_1"/>
    <property type="match status" value="1"/>
</dbReference>
<evidence type="ECO:0000256" key="3">
    <source>
        <dbReference type="ARBA" id="ARBA00023163"/>
    </source>
</evidence>
<dbReference type="NCBIfam" id="NF010034">
    <property type="entry name" value="PRK13509.1"/>
    <property type="match status" value="1"/>
</dbReference>
<dbReference type="AlphaFoldDB" id="A0A369ZBD4"/>
<keyword evidence="2" id="KW-0238">DNA-binding</keyword>
<evidence type="ECO:0000313" key="6">
    <source>
        <dbReference type="Proteomes" id="UP000253999"/>
    </source>
</evidence>
<feature type="domain" description="HTH deoR-type" evidence="4">
    <location>
        <begin position="3"/>
        <end position="58"/>
    </location>
</feature>
<sequence>MNETYRHKQLLSLLEEKKMLSTNEIIDLLEISPATARRDINKLHEQGKLHKVRNGAEAIETSPGQYFSNQINNVSEKQRIAEAASKYCFDGASVILTAGSTIQLLGNQLCAKHVQIITNFLPLANYLIEHNHENLVIMGGQYNRNERVTLSLNNQHENNYFADVMFTSGKGFTPDGLYKTDMILANSEQALARKAHKFIALVDSTKLGKQVGMLFSDLNEIDLLITGREADLVIIQTLREKGLEVVLV</sequence>
<dbReference type="RefSeq" id="WP_111313394.1">
    <property type="nucleotide sequence ID" value="NZ_CAUPAH010000014.1"/>
</dbReference>
<dbReference type="InterPro" id="IPR036390">
    <property type="entry name" value="WH_DNA-bd_sf"/>
</dbReference>
<evidence type="ECO:0000256" key="1">
    <source>
        <dbReference type="ARBA" id="ARBA00023015"/>
    </source>
</evidence>
<dbReference type="Pfam" id="PF08220">
    <property type="entry name" value="HTH_DeoR"/>
    <property type="match status" value="1"/>
</dbReference>
<dbReference type="InterPro" id="IPR018356">
    <property type="entry name" value="Tscrpt_reg_HTH_DeoR_CS"/>
</dbReference>
<dbReference type="InterPro" id="IPR014036">
    <property type="entry name" value="DeoR-like_C"/>
</dbReference>
<dbReference type="InterPro" id="IPR001034">
    <property type="entry name" value="DeoR_HTH"/>
</dbReference>
<accession>A0A369ZBD4</accession>
<dbReference type="PANTHER" id="PTHR30363">
    <property type="entry name" value="HTH-TYPE TRANSCRIPTIONAL REGULATOR SRLR-RELATED"/>
    <property type="match status" value="1"/>
</dbReference>
<evidence type="ECO:0000259" key="4">
    <source>
        <dbReference type="PROSITE" id="PS51000"/>
    </source>
</evidence>